<keyword evidence="2" id="KW-1185">Reference proteome</keyword>
<evidence type="ECO:0000313" key="2">
    <source>
        <dbReference type="Proteomes" id="UP000286482"/>
    </source>
</evidence>
<comment type="caution">
    <text evidence="1">The sequence shown here is derived from an EMBL/GenBank/DDBJ whole genome shotgun (WGS) entry which is preliminary data.</text>
</comment>
<dbReference type="Pfam" id="PF20027">
    <property type="entry name" value="DUF6435"/>
    <property type="match status" value="1"/>
</dbReference>
<accession>A0A420EHB3</accession>
<dbReference type="EMBL" id="RAQO01000004">
    <property type="protein sequence ID" value="RKF20058.1"/>
    <property type="molecule type" value="Genomic_DNA"/>
</dbReference>
<dbReference type="InterPro" id="IPR045493">
    <property type="entry name" value="DUF6435"/>
</dbReference>
<protein>
    <submittedName>
        <fullName evidence="1">Lacal_2735 family protein</fullName>
    </submittedName>
</protein>
<gene>
    <name evidence="1" type="ORF">DBZ36_06310</name>
</gene>
<proteinExistence type="predicted"/>
<name>A0A420EHB3_9ALTE</name>
<dbReference type="AlphaFoldDB" id="A0A420EHB3"/>
<dbReference type="RefSeq" id="WP_120354062.1">
    <property type="nucleotide sequence ID" value="NZ_RAQO01000004.1"/>
</dbReference>
<dbReference type="NCBIfam" id="NF033487">
    <property type="entry name" value="Lacal_2735_fam"/>
    <property type="match status" value="1"/>
</dbReference>
<evidence type="ECO:0000313" key="1">
    <source>
        <dbReference type="EMBL" id="RKF20058.1"/>
    </source>
</evidence>
<dbReference type="OrthoDB" id="292170at2"/>
<organism evidence="1 2">
    <name type="scientific">Alginatibacterium sediminis</name>
    <dbReference type="NCBI Taxonomy" id="2164068"/>
    <lineage>
        <taxon>Bacteria</taxon>
        <taxon>Pseudomonadati</taxon>
        <taxon>Pseudomonadota</taxon>
        <taxon>Gammaproteobacteria</taxon>
        <taxon>Alteromonadales</taxon>
        <taxon>Alteromonadaceae</taxon>
        <taxon>Alginatibacterium</taxon>
    </lineage>
</organism>
<reference evidence="1 2" key="1">
    <citation type="submission" date="2018-09" db="EMBL/GenBank/DDBJ databases">
        <authorList>
            <person name="Wang Z."/>
        </authorList>
    </citation>
    <scope>NUCLEOTIDE SEQUENCE [LARGE SCALE GENOMIC DNA]</scope>
    <source>
        <strain evidence="1 2">ALS 81</strain>
    </source>
</reference>
<dbReference type="Proteomes" id="UP000286482">
    <property type="component" value="Unassembled WGS sequence"/>
</dbReference>
<sequence length="58" mass="6997">MFGLFKRDPVKSKRKEYDYLLETAMHAQRRGDIMTYSMLSADADKLWREIEDLELQQK</sequence>